<sequence length="110" mass="12157">MQFLYSFLTVEDGKKSVNETVLSKLDEALGILDIYIGKSGGYAAGNRLTIADFALLVSIACIEMVQLLDVSKHEHVREWLSKCKAEMDGYEELIGSKAASLREWTKNALG</sequence>
<dbReference type="PANTHER" id="PTHR43969:SF9">
    <property type="entry name" value="GLUTATHIONE S TRANSFERASE D10, ISOFORM A-RELATED"/>
    <property type="match status" value="1"/>
</dbReference>
<dbReference type="InterPro" id="IPR010987">
    <property type="entry name" value="Glutathione-S-Trfase_C-like"/>
</dbReference>
<name>A0A7R9FTV7_9CRUS</name>
<protein>
    <recommendedName>
        <fullName evidence="1">GST C-terminal domain-containing protein</fullName>
    </recommendedName>
</protein>
<dbReference type="PANTHER" id="PTHR43969">
    <property type="entry name" value="GLUTATHIONE S TRANSFERASE D10, ISOFORM A-RELATED"/>
    <property type="match status" value="1"/>
</dbReference>
<reference evidence="2" key="1">
    <citation type="submission" date="2020-11" db="EMBL/GenBank/DDBJ databases">
        <authorList>
            <person name="Tran Van P."/>
        </authorList>
    </citation>
    <scope>NUCLEOTIDE SEQUENCE</scope>
</reference>
<dbReference type="PROSITE" id="PS50405">
    <property type="entry name" value="GST_CTER"/>
    <property type="match status" value="1"/>
</dbReference>
<dbReference type="Gene3D" id="1.20.1050.10">
    <property type="match status" value="1"/>
</dbReference>
<gene>
    <name evidence="2" type="ORF">DSTB1V02_LOCUS14399</name>
</gene>
<evidence type="ECO:0000313" key="3">
    <source>
        <dbReference type="Proteomes" id="UP000677054"/>
    </source>
</evidence>
<dbReference type="EMBL" id="CAJPEV010011355">
    <property type="protein sequence ID" value="CAG0906224.1"/>
    <property type="molecule type" value="Genomic_DNA"/>
</dbReference>
<dbReference type="Proteomes" id="UP000677054">
    <property type="component" value="Unassembled WGS sequence"/>
</dbReference>
<proteinExistence type="predicted"/>
<dbReference type="OrthoDB" id="2309723at2759"/>
<evidence type="ECO:0000313" key="2">
    <source>
        <dbReference type="EMBL" id="CAD7254653.1"/>
    </source>
</evidence>
<organism evidence="2">
    <name type="scientific">Darwinula stevensoni</name>
    <dbReference type="NCBI Taxonomy" id="69355"/>
    <lineage>
        <taxon>Eukaryota</taxon>
        <taxon>Metazoa</taxon>
        <taxon>Ecdysozoa</taxon>
        <taxon>Arthropoda</taxon>
        <taxon>Crustacea</taxon>
        <taxon>Oligostraca</taxon>
        <taxon>Ostracoda</taxon>
        <taxon>Podocopa</taxon>
        <taxon>Podocopida</taxon>
        <taxon>Darwinulocopina</taxon>
        <taxon>Darwinuloidea</taxon>
        <taxon>Darwinulidae</taxon>
        <taxon>Darwinula</taxon>
    </lineage>
</organism>
<dbReference type="AlphaFoldDB" id="A0A7R9FTV7"/>
<keyword evidence="3" id="KW-1185">Reference proteome</keyword>
<dbReference type="GO" id="GO:0004364">
    <property type="term" value="F:glutathione transferase activity"/>
    <property type="evidence" value="ECO:0007669"/>
    <property type="project" value="TreeGrafter"/>
</dbReference>
<evidence type="ECO:0000259" key="1">
    <source>
        <dbReference type="PROSITE" id="PS50405"/>
    </source>
</evidence>
<dbReference type="GO" id="GO:0006749">
    <property type="term" value="P:glutathione metabolic process"/>
    <property type="evidence" value="ECO:0007669"/>
    <property type="project" value="TreeGrafter"/>
</dbReference>
<dbReference type="SUPFAM" id="SSF47616">
    <property type="entry name" value="GST C-terminal domain-like"/>
    <property type="match status" value="1"/>
</dbReference>
<dbReference type="EMBL" id="LR910873">
    <property type="protein sequence ID" value="CAD7254653.1"/>
    <property type="molecule type" value="Genomic_DNA"/>
</dbReference>
<feature type="domain" description="GST C-terminal" evidence="1">
    <location>
        <begin position="1"/>
        <end position="101"/>
    </location>
</feature>
<dbReference type="InterPro" id="IPR004046">
    <property type="entry name" value="GST_C"/>
</dbReference>
<dbReference type="Pfam" id="PF00043">
    <property type="entry name" value="GST_C"/>
    <property type="match status" value="1"/>
</dbReference>
<accession>A0A7R9FTV7</accession>
<dbReference type="InterPro" id="IPR036282">
    <property type="entry name" value="Glutathione-S-Trfase_C_sf"/>
</dbReference>